<evidence type="ECO:0000256" key="1">
    <source>
        <dbReference type="SAM" id="MobiDB-lite"/>
    </source>
</evidence>
<reference evidence="2 3" key="1">
    <citation type="submission" date="2015-09" db="EMBL/GenBank/DDBJ databases">
        <title>Draft genome of the parasitic nematode Teladorsagia circumcincta isolate WARC Sus (inbred).</title>
        <authorList>
            <person name="Mitreva M."/>
        </authorList>
    </citation>
    <scope>NUCLEOTIDE SEQUENCE [LARGE SCALE GENOMIC DNA]</scope>
    <source>
        <strain evidence="2 3">S</strain>
    </source>
</reference>
<sequence length="137" mass="16120">MIEQFNRRNNAVPKEFEIDEAVYAQVWKAPQFIWKEGIIARRIGKVNYEVDLSGRITKKHANQLRRRDAKAPPSSEDKSLLILLETLELDDVWKRRDETARATDVNAPGRQAHEAEVPLRRSTRIRRPVQRYPDTFR</sequence>
<protein>
    <submittedName>
        <fullName evidence="2">Uncharacterized protein</fullName>
    </submittedName>
</protein>
<evidence type="ECO:0000313" key="3">
    <source>
        <dbReference type="Proteomes" id="UP000230423"/>
    </source>
</evidence>
<evidence type="ECO:0000313" key="2">
    <source>
        <dbReference type="EMBL" id="PIO75511.1"/>
    </source>
</evidence>
<dbReference type="OrthoDB" id="5866725at2759"/>
<dbReference type="Proteomes" id="UP000230423">
    <property type="component" value="Unassembled WGS sequence"/>
</dbReference>
<name>A0A2G9UZ46_TELCI</name>
<dbReference type="EMBL" id="KZ345135">
    <property type="protein sequence ID" value="PIO75511.1"/>
    <property type="molecule type" value="Genomic_DNA"/>
</dbReference>
<accession>A0A2G9UZ46</accession>
<proteinExistence type="predicted"/>
<gene>
    <name evidence="2" type="ORF">TELCIR_02449</name>
</gene>
<organism evidence="2 3">
    <name type="scientific">Teladorsagia circumcincta</name>
    <name type="common">Brown stomach worm</name>
    <name type="synonym">Ostertagia circumcincta</name>
    <dbReference type="NCBI Taxonomy" id="45464"/>
    <lineage>
        <taxon>Eukaryota</taxon>
        <taxon>Metazoa</taxon>
        <taxon>Ecdysozoa</taxon>
        <taxon>Nematoda</taxon>
        <taxon>Chromadorea</taxon>
        <taxon>Rhabditida</taxon>
        <taxon>Rhabditina</taxon>
        <taxon>Rhabditomorpha</taxon>
        <taxon>Strongyloidea</taxon>
        <taxon>Trichostrongylidae</taxon>
        <taxon>Teladorsagia</taxon>
    </lineage>
</organism>
<keyword evidence="3" id="KW-1185">Reference proteome</keyword>
<feature type="region of interest" description="Disordered" evidence="1">
    <location>
        <begin position="100"/>
        <end position="137"/>
    </location>
</feature>
<dbReference type="AlphaFoldDB" id="A0A2G9UZ46"/>